<feature type="domain" description="Rad21/Rec8-like protein N-terminal" evidence="6">
    <location>
        <begin position="14"/>
        <end position="108"/>
    </location>
</feature>
<dbReference type="Proteomes" id="UP001162085">
    <property type="component" value="Chromosome 4"/>
</dbReference>
<gene>
    <name evidence="7" type="primary">SUVZ04G2320</name>
    <name evidence="7" type="ORF">SUVZ_04G2320</name>
</gene>
<evidence type="ECO:0008006" key="9">
    <source>
        <dbReference type="Google" id="ProtNLM"/>
    </source>
</evidence>
<feature type="compositionally biased region" description="Basic and acidic residues" evidence="4">
    <location>
        <begin position="259"/>
        <end position="271"/>
    </location>
</feature>
<dbReference type="InterPro" id="IPR036390">
    <property type="entry name" value="WH_DNA-bd_sf"/>
</dbReference>
<organism evidence="7 8">
    <name type="scientific">Saccharomyces uvarum</name>
    <name type="common">Yeast</name>
    <name type="synonym">Saccharomyces bayanus var. uvarum</name>
    <dbReference type="NCBI Taxonomy" id="230603"/>
    <lineage>
        <taxon>Eukaryota</taxon>
        <taxon>Fungi</taxon>
        <taxon>Dikarya</taxon>
        <taxon>Ascomycota</taxon>
        <taxon>Saccharomycotina</taxon>
        <taxon>Saccharomycetes</taxon>
        <taxon>Saccharomycetales</taxon>
        <taxon>Saccharomycetaceae</taxon>
        <taxon>Saccharomyces</taxon>
    </lineage>
</organism>
<dbReference type="InterPro" id="IPR039781">
    <property type="entry name" value="Rad21/Rec8-like"/>
</dbReference>
<dbReference type="PANTHER" id="PTHR12585">
    <property type="entry name" value="SCC1 / RAD21 FAMILY MEMBER"/>
    <property type="match status" value="1"/>
</dbReference>
<feature type="region of interest" description="Disordered" evidence="4">
    <location>
        <begin position="247"/>
        <end position="280"/>
    </location>
</feature>
<dbReference type="Pfam" id="PF04825">
    <property type="entry name" value="Rad21_Rec8_N"/>
    <property type="match status" value="1"/>
</dbReference>
<evidence type="ECO:0000256" key="4">
    <source>
        <dbReference type="SAM" id="MobiDB-lite"/>
    </source>
</evidence>
<evidence type="ECO:0000256" key="3">
    <source>
        <dbReference type="ARBA" id="ARBA00023242"/>
    </source>
</evidence>
<keyword evidence="8" id="KW-1185">Reference proteome</keyword>
<dbReference type="Pfam" id="PF04824">
    <property type="entry name" value="Rad21_Rec8"/>
    <property type="match status" value="1"/>
</dbReference>
<evidence type="ECO:0000256" key="1">
    <source>
        <dbReference type="ARBA" id="ARBA00004123"/>
    </source>
</evidence>
<evidence type="ECO:0000256" key="2">
    <source>
        <dbReference type="ARBA" id="ARBA00009870"/>
    </source>
</evidence>
<reference evidence="7" key="1">
    <citation type="submission" date="2022-10" db="EMBL/GenBank/DDBJ databases">
        <authorList>
            <person name="Byrne P K."/>
        </authorList>
    </citation>
    <scope>NUCLEOTIDE SEQUENCE</scope>
    <source>
        <strain evidence="7">ZP964</strain>
    </source>
</reference>
<protein>
    <recommendedName>
        <fullName evidence="9">Mcd1p</fullName>
    </recommendedName>
</protein>
<accession>A0ABN8WTI6</accession>
<evidence type="ECO:0000313" key="8">
    <source>
        <dbReference type="Proteomes" id="UP001162085"/>
    </source>
</evidence>
<keyword evidence="3" id="KW-0539">Nucleus</keyword>
<dbReference type="PANTHER" id="PTHR12585:SF69">
    <property type="entry name" value="FI11703P"/>
    <property type="match status" value="1"/>
</dbReference>
<dbReference type="InterPro" id="IPR006909">
    <property type="entry name" value="Rad21/Rec8_C_eu"/>
</dbReference>
<name>A0ABN8WTI6_SACUV</name>
<evidence type="ECO:0000259" key="6">
    <source>
        <dbReference type="Pfam" id="PF04825"/>
    </source>
</evidence>
<comment type="subcellular location">
    <subcellularLocation>
        <location evidence="1">Nucleus</location>
    </subcellularLocation>
</comment>
<evidence type="ECO:0000259" key="5">
    <source>
        <dbReference type="Pfam" id="PF04824"/>
    </source>
</evidence>
<feature type="region of interest" description="Disordered" evidence="4">
    <location>
        <begin position="304"/>
        <end position="352"/>
    </location>
</feature>
<dbReference type="InterPro" id="IPR023093">
    <property type="entry name" value="ScpA-like_C"/>
</dbReference>
<feature type="domain" description="Rad21/Rec8-like protein C-terminal eukaryotic" evidence="5">
    <location>
        <begin position="509"/>
        <end position="561"/>
    </location>
</feature>
<sequence length="568" mass="63448">MATENPQRLTVLKLATNKGPLAQIWLASNMSNISRGSAIQTHIAESAKEIAKASGYGNETDSVEHITLRTSGELLQGIVRVYSKQATFLLTDIKDTLTKISTLFKTNQGVHVTVSRLNTVTRVDQLILEDAVTEREVLVTPGLEFLDDTTIPVGLMAQENSMERKVQGAAPWDTSLEVGRRFNPDEDLEHNHMSSMDLDFDIEEGPMTSKSWEEGTRQSSHNFGAHENFIQDDDFPLDDAANVDWDLGITENNGQSDNSDDHSVEQGRRVDGSMMSEEPTDFNFNLEIEKDAPMDDMDISTDFIAEPQQSKQQTRRRRNSQLTNTKNIQLDEETENSESSTSSNNYKQEGLNNSLTAQRVNLTTKRLWSELAESMAYLPDSIFKNFLSYDSLKKRKVQNIIEGSIEEPELNMSLDLNEDVISNPATSDGSFNDLDEDAAEFEPLDADLNEAPLLEENLASINAGSEETTTQTEKVRLVSGEVASKATVQMAEILRKEITEEKEVIFTNVLRNQLNTSSENITRREASKGFFDILSLATEGCIDLNQKETFGSIMIDAKPALFERFITA</sequence>
<proteinExistence type="inferred from homology"/>
<evidence type="ECO:0000313" key="7">
    <source>
        <dbReference type="EMBL" id="CAI4059636.1"/>
    </source>
</evidence>
<dbReference type="CDD" id="cd21791">
    <property type="entry name" value="Rad21_Rec8_M_ScScc1p-like"/>
    <property type="match status" value="1"/>
</dbReference>
<dbReference type="SUPFAM" id="SSF46785">
    <property type="entry name" value="Winged helix' DNA-binding domain"/>
    <property type="match status" value="1"/>
</dbReference>
<dbReference type="Gene3D" id="1.10.10.580">
    <property type="entry name" value="Structural maintenance of chromosome 1. Chain E"/>
    <property type="match status" value="1"/>
</dbReference>
<dbReference type="EMBL" id="OX365931">
    <property type="protein sequence ID" value="CAI4059636.1"/>
    <property type="molecule type" value="Genomic_DNA"/>
</dbReference>
<dbReference type="InterPro" id="IPR006910">
    <property type="entry name" value="Rad21_Rec8_N"/>
</dbReference>
<comment type="similarity">
    <text evidence="2">Belongs to the rad21 family.</text>
</comment>